<organism evidence="3">
    <name type="scientific">Amphimedon queenslandica</name>
    <name type="common">Sponge</name>
    <dbReference type="NCBI Taxonomy" id="400682"/>
    <lineage>
        <taxon>Eukaryota</taxon>
        <taxon>Metazoa</taxon>
        <taxon>Porifera</taxon>
        <taxon>Demospongiae</taxon>
        <taxon>Heteroscleromorpha</taxon>
        <taxon>Haplosclerida</taxon>
        <taxon>Niphatidae</taxon>
        <taxon>Amphimedon</taxon>
    </lineage>
</organism>
<feature type="region of interest" description="Disordered" evidence="1">
    <location>
        <begin position="89"/>
        <end position="132"/>
    </location>
</feature>
<dbReference type="InParanoid" id="A0A1X7T3C2"/>
<evidence type="ECO:0000256" key="1">
    <source>
        <dbReference type="SAM" id="MobiDB-lite"/>
    </source>
</evidence>
<feature type="compositionally biased region" description="Polar residues" evidence="1">
    <location>
        <begin position="102"/>
        <end position="124"/>
    </location>
</feature>
<keyword evidence="2" id="KW-0812">Transmembrane</keyword>
<name>A0A1X7T3C2_AMPQE</name>
<accession>A0A1X7T3C2</accession>
<reference evidence="3" key="1">
    <citation type="submission" date="2017-05" db="UniProtKB">
        <authorList>
            <consortium name="EnsemblMetazoa"/>
        </authorList>
    </citation>
    <scope>IDENTIFICATION</scope>
</reference>
<proteinExistence type="predicted"/>
<protein>
    <submittedName>
        <fullName evidence="3">Uncharacterized protein</fullName>
    </submittedName>
</protein>
<evidence type="ECO:0000256" key="2">
    <source>
        <dbReference type="SAM" id="Phobius"/>
    </source>
</evidence>
<dbReference type="AlphaFoldDB" id="A0A1X7T3C2"/>
<feature type="transmembrane region" description="Helical" evidence="2">
    <location>
        <begin position="211"/>
        <end position="240"/>
    </location>
</feature>
<keyword evidence="2" id="KW-0472">Membrane</keyword>
<evidence type="ECO:0000313" key="3">
    <source>
        <dbReference type="EnsemblMetazoa" id="Aqu2.1.08861_001"/>
    </source>
</evidence>
<dbReference type="EnsemblMetazoa" id="Aqu2.1.08861_001">
    <property type="protein sequence ID" value="Aqu2.1.08861_001"/>
    <property type="gene ID" value="Aqu2.1.08861"/>
</dbReference>
<keyword evidence="2" id="KW-1133">Transmembrane helix</keyword>
<sequence length="241" mass="24693">MECEWKQCIKEKLESMNVEGSEIEKITDNIIFYPRKEKNPVDPGCVTWAIPLIRRLKDTLRFEDNIGAATNYAILLGTTIANFHASGSLKSSDNDQVEICTEPNQNTDGSFSQKRQQLQSGNDKSLQKKDTAGGATVAGAGIGTGSGGAIKRVKQKKDIVRGGVGTGSGGATKECKVKDATTAGGITGGILGGIAGGIAGGVIGAKAIGGAMAIVGGATIGVVGGGIVGVVIFALIVYFCC</sequence>
<feature type="transmembrane region" description="Helical" evidence="2">
    <location>
        <begin position="183"/>
        <end position="205"/>
    </location>
</feature>